<feature type="region of interest" description="Disordered" evidence="6">
    <location>
        <begin position="372"/>
        <end position="422"/>
    </location>
</feature>
<dbReference type="KEGG" id="tasa:A1Q1_07699"/>
<comment type="caution">
    <text evidence="8">The sequence shown here is derived from an EMBL/GenBank/DDBJ whole genome shotgun (WGS) entry which is preliminary data.</text>
</comment>
<feature type="region of interest" description="Disordered" evidence="6">
    <location>
        <begin position="32"/>
        <end position="55"/>
    </location>
</feature>
<dbReference type="PROSITE" id="PS50102">
    <property type="entry name" value="RRM"/>
    <property type="match status" value="1"/>
</dbReference>
<name>J6F2B3_TRIAS</name>
<dbReference type="InterPro" id="IPR000504">
    <property type="entry name" value="RRM_dom"/>
</dbReference>
<keyword evidence="5" id="KW-0694">RNA-binding</keyword>
<feature type="compositionally biased region" description="Polar residues" evidence="6">
    <location>
        <begin position="629"/>
        <end position="643"/>
    </location>
</feature>
<evidence type="ECO:0000259" key="7">
    <source>
        <dbReference type="PROSITE" id="PS50102"/>
    </source>
</evidence>
<comment type="subcellular location">
    <subcellularLocation>
        <location evidence="1">Membrane</location>
        <topology evidence="1">Multi-pass membrane protein</topology>
    </subcellularLocation>
</comment>
<evidence type="ECO:0000256" key="6">
    <source>
        <dbReference type="SAM" id="MobiDB-lite"/>
    </source>
</evidence>
<dbReference type="Pfam" id="PF00076">
    <property type="entry name" value="RRM_1"/>
    <property type="match status" value="1"/>
</dbReference>
<feature type="region of interest" description="Disordered" evidence="6">
    <location>
        <begin position="86"/>
        <end position="113"/>
    </location>
</feature>
<dbReference type="HOGENOM" id="CLU_399663_0_0_1"/>
<feature type="compositionally biased region" description="Polar residues" evidence="6">
    <location>
        <begin position="437"/>
        <end position="450"/>
    </location>
</feature>
<dbReference type="SMART" id="SM00360">
    <property type="entry name" value="RRM"/>
    <property type="match status" value="1"/>
</dbReference>
<dbReference type="InterPro" id="IPR012677">
    <property type="entry name" value="Nucleotide-bd_a/b_plait_sf"/>
</dbReference>
<sequence>MSADGYTEEERAAAYYAQQGYDEATIAQMMGGSYGAGASSSSAAGPSTGTVPGYDKDGYKIKTTIPESAQNAPLLDADLLKTTYMKPIKPDDPKKSGGSSSSSNPNKIKYNTPGKRETVVRKEWYRLFVGDVSNDVSERTLDEAFNKYPSYCKCKVVRDRLSQKYGFIAFKDPEDFLRAWKEMDGKYVGNRPIRLTKIKEDKYGTTSKQTISARKAKELDKLRRNRGKPLDGRPTPWNCTATGVSRAEPGLAILVGVDRVRTRPVAGGDASRATYEGGWLVESGAIAIGRVAPSTGGVEGDNGSIKTRVEAGWAGGHMATLVPEPPKSTHRTHHYYTDARCSAVATPLAILGPANFESKSFPTSYAGKHLAPPRLAPNHLPPPPLTFLPPPLPPSTLTMPATSSFKTPSSPARARSVSQPLREGVDDVYRHIGEANSPRNSFQRSISSHPTVGAHGRRDSNSGPLQAPKTGRTRSGSLVTVTEVGGDEPDNVNDRLGITNHNAAWVNAPGAWVIHPVLILGAKVLIDAIPGMTQDVSWTIVNLGYMALSFLMFHHVTGIPFESNMSTGGAYDDLTLWEQIDQGAQYTPAKKWLTSVPIGLLKAREGGSRARATGPRPKSTGWSDLHPTTAPSQPDRTTEAIDTNTEPTLTCSFLISTHYTRYDYTLFALNFAALIFVLFPKLPLLHRLRFHFLNFDGGPTPAPSRPASPGPSKQQ</sequence>
<keyword evidence="3" id="KW-1133">Transmembrane helix</keyword>
<dbReference type="VEuPathDB" id="FungiDB:A1Q1_07699"/>
<dbReference type="PANTHER" id="PTHR12665">
    <property type="entry name" value="ORMDL PROTEINS"/>
    <property type="match status" value="1"/>
</dbReference>
<evidence type="ECO:0000313" key="9">
    <source>
        <dbReference type="Proteomes" id="UP000002748"/>
    </source>
</evidence>
<dbReference type="Proteomes" id="UP000002748">
    <property type="component" value="Unassembled WGS sequence"/>
</dbReference>
<feature type="domain" description="RRM" evidence="7">
    <location>
        <begin position="125"/>
        <end position="200"/>
    </location>
</feature>
<feature type="compositionally biased region" description="Pro residues" evidence="6">
    <location>
        <begin position="379"/>
        <end position="394"/>
    </location>
</feature>
<feature type="compositionally biased region" description="Low complexity" evidence="6">
    <location>
        <begin position="36"/>
        <end position="49"/>
    </location>
</feature>
<dbReference type="AlphaFoldDB" id="J6F2B3"/>
<dbReference type="GO" id="GO:0003723">
    <property type="term" value="F:RNA binding"/>
    <property type="evidence" value="ECO:0007669"/>
    <property type="project" value="UniProtKB-UniRule"/>
</dbReference>
<dbReference type="InterPro" id="IPR007203">
    <property type="entry name" value="ORMDL"/>
</dbReference>
<dbReference type="RefSeq" id="XP_014182186.1">
    <property type="nucleotide sequence ID" value="XM_014326711.1"/>
</dbReference>
<gene>
    <name evidence="8" type="ORF">A1Q1_07699</name>
</gene>
<evidence type="ECO:0000256" key="4">
    <source>
        <dbReference type="ARBA" id="ARBA00023136"/>
    </source>
</evidence>
<evidence type="ECO:0000256" key="5">
    <source>
        <dbReference type="PROSITE-ProRule" id="PRU00176"/>
    </source>
</evidence>
<dbReference type="GeneID" id="25991211"/>
<evidence type="ECO:0000256" key="3">
    <source>
        <dbReference type="ARBA" id="ARBA00022989"/>
    </source>
</evidence>
<dbReference type="Gene3D" id="3.30.70.330">
    <property type="match status" value="1"/>
</dbReference>
<dbReference type="SUPFAM" id="SSF54928">
    <property type="entry name" value="RNA-binding domain, RBD"/>
    <property type="match status" value="1"/>
</dbReference>
<evidence type="ECO:0000313" key="8">
    <source>
        <dbReference type="EMBL" id="EJT51104.1"/>
    </source>
</evidence>
<keyword evidence="2" id="KW-0812">Transmembrane</keyword>
<feature type="region of interest" description="Disordered" evidence="6">
    <location>
        <begin position="435"/>
        <end position="477"/>
    </location>
</feature>
<protein>
    <submittedName>
        <fullName evidence="8">Response to unfolded-protein</fullName>
    </submittedName>
</protein>
<feature type="compositionally biased region" description="Low complexity" evidence="6">
    <location>
        <begin position="96"/>
        <end position="107"/>
    </location>
</feature>
<keyword evidence="4" id="KW-0472">Membrane</keyword>
<dbReference type="InterPro" id="IPR035979">
    <property type="entry name" value="RBD_domain_sf"/>
</dbReference>
<accession>J6F2B3</accession>
<dbReference type="GO" id="GO:0005789">
    <property type="term" value="C:endoplasmic reticulum membrane"/>
    <property type="evidence" value="ECO:0007669"/>
    <property type="project" value="InterPro"/>
</dbReference>
<feature type="region of interest" description="Disordered" evidence="6">
    <location>
        <begin position="605"/>
        <end position="643"/>
    </location>
</feature>
<evidence type="ECO:0000256" key="2">
    <source>
        <dbReference type="ARBA" id="ARBA00022692"/>
    </source>
</evidence>
<dbReference type="OrthoDB" id="1932233at2759"/>
<organism evidence="8 9">
    <name type="scientific">Trichosporon asahii var. asahii (strain ATCC 90039 / CBS 2479 / JCM 2466 / KCTC 7840 / NBRC 103889/ NCYC 2677 / UAMH 7654)</name>
    <name type="common">Yeast</name>
    <dbReference type="NCBI Taxonomy" id="1186058"/>
    <lineage>
        <taxon>Eukaryota</taxon>
        <taxon>Fungi</taxon>
        <taxon>Dikarya</taxon>
        <taxon>Basidiomycota</taxon>
        <taxon>Agaricomycotina</taxon>
        <taxon>Tremellomycetes</taxon>
        <taxon>Trichosporonales</taxon>
        <taxon>Trichosporonaceae</taxon>
        <taxon>Trichosporon</taxon>
    </lineage>
</organism>
<dbReference type="EMBL" id="ALBS01000074">
    <property type="protein sequence ID" value="EJT51104.1"/>
    <property type="molecule type" value="Genomic_DNA"/>
</dbReference>
<proteinExistence type="predicted"/>
<dbReference type="Pfam" id="PF04061">
    <property type="entry name" value="ORMDL"/>
    <property type="match status" value="2"/>
</dbReference>
<reference evidence="8 9" key="1">
    <citation type="journal article" date="2012" name="Eukaryot. Cell">
        <title>Draft genome sequence of CBS 2479, the standard type strain of Trichosporon asahii.</title>
        <authorList>
            <person name="Yang R.Y."/>
            <person name="Li H.T."/>
            <person name="Zhu H."/>
            <person name="Zhou G.P."/>
            <person name="Wang M."/>
            <person name="Wang L."/>
        </authorList>
    </citation>
    <scope>NUCLEOTIDE SEQUENCE [LARGE SCALE GENOMIC DNA]</scope>
    <source>
        <strain evidence="9">ATCC 90039 / CBS 2479 / JCM 2466 / KCTC 7840 / NCYC 2677 / UAMH 7654</strain>
    </source>
</reference>
<evidence type="ECO:0000256" key="1">
    <source>
        <dbReference type="ARBA" id="ARBA00004141"/>
    </source>
</evidence>